<reference evidence="2" key="1">
    <citation type="journal article" date="2020" name="New Phytol.">
        <title>Comparative genomics reveals dynamic genome evolution in host specialist ectomycorrhizal fungi.</title>
        <authorList>
            <person name="Lofgren L.A."/>
            <person name="Nguyen N.H."/>
            <person name="Vilgalys R."/>
            <person name="Ruytinx J."/>
            <person name="Liao H.L."/>
            <person name="Branco S."/>
            <person name="Kuo A."/>
            <person name="LaButti K."/>
            <person name="Lipzen A."/>
            <person name="Andreopoulos W."/>
            <person name="Pangilinan J."/>
            <person name="Riley R."/>
            <person name="Hundley H."/>
            <person name="Na H."/>
            <person name="Barry K."/>
            <person name="Grigoriev I.V."/>
            <person name="Stajich J.E."/>
            <person name="Kennedy P.G."/>
        </authorList>
    </citation>
    <scope>NUCLEOTIDE SEQUENCE</scope>
    <source>
        <strain evidence="2">MN1</strain>
    </source>
</reference>
<dbReference type="InterPro" id="IPR036875">
    <property type="entry name" value="Znf_CCHC_sf"/>
</dbReference>
<protein>
    <recommendedName>
        <fullName evidence="4">CCHC-type domain-containing protein</fullName>
    </recommendedName>
</protein>
<feature type="non-terminal residue" evidence="2">
    <location>
        <position position="1"/>
    </location>
</feature>
<keyword evidence="3" id="KW-1185">Reference proteome</keyword>
<gene>
    <name evidence="2" type="ORF">BJ212DRAFT_1270677</name>
</gene>
<comment type="caution">
    <text evidence="2">The sequence shown here is derived from an EMBL/GenBank/DDBJ whole genome shotgun (WGS) entry which is preliminary data.</text>
</comment>
<sequence>RSSDQRVAHAIFHFTNPSAANTTLHDGIYIGQEKLHPHKDKWEPVQCVKCQLWGHVAKECKAPKDICGTCGKNHQTDTCNAYHTFYCISCNLHDHASWNRNCPEFENCCTGIDTKLPENSMPYFSTNEDWTQVMLALKPAEQPLTNQ</sequence>
<dbReference type="GO" id="GO:0003676">
    <property type="term" value="F:nucleic acid binding"/>
    <property type="evidence" value="ECO:0007669"/>
    <property type="project" value="InterPro"/>
</dbReference>
<evidence type="ECO:0008006" key="4">
    <source>
        <dbReference type="Google" id="ProtNLM"/>
    </source>
</evidence>
<evidence type="ECO:0000313" key="3">
    <source>
        <dbReference type="Proteomes" id="UP000807769"/>
    </source>
</evidence>
<dbReference type="Proteomes" id="UP000807769">
    <property type="component" value="Unassembled WGS sequence"/>
</dbReference>
<dbReference type="AlphaFoldDB" id="A0A9P7ECA4"/>
<dbReference type="GeneID" id="64624923"/>
<accession>A0A9P7ECA4</accession>
<dbReference type="EMBL" id="JABBWG010000014">
    <property type="protein sequence ID" value="KAG1817232.1"/>
    <property type="molecule type" value="Genomic_DNA"/>
</dbReference>
<dbReference type="RefSeq" id="XP_041193651.1">
    <property type="nucleotide sequence ID" value="XM_041330906.1"/>
</dbReference>
<dbReference type="GO" id="GO:0008270">
    <property type="term" value="F:zinc ion binding"/>
    <property type="evidence" value="ECO:0007669"/>
    <property type="project" value="InterPro"/>
</dbReference>
<dbReference type="SUPFAM" id="SSF57756">
    <property type="entry name" value="Retrovirus zinc finger-like domains"/>
    <property type="match status" value="1"/>
</dbReference>
<organism evidence="2 3">
    <name type="scientific">Suillus subaureus</name>
    <dbReference type="NCBI Taxonomy" id="48587"/>
    <lineage>
        <taxon>Eukaryota</taxon>
        <taxon>Fungi</taxon>
        <taxon>Dikarya</taxon>
        <taxon>Basidiomycota</taxon>
        <taxon>Agaricomycotina</taxon>
        <taxon>Agaricomycetes</taxon>
        <taxon>Agaricomycetidae</taxon>
        <taxon>Boletales</taxon>
        <taxon>Suillineae</taxon>
        <taxon>Suillaceae</taxon>
        <taxon>Suillus</taxon>
    </lineage>
</organism>
<proteinExistence type="predicted"/>
<evidence type="ECO:0000256" key="1">
    <source>
        <dbReference type="ARBA" id="ARBA00022664"/>
    </source>
</evidence>
<dbReference type="OrthoDB" id="4230923at2759"/>
<dbReference type="GO" id="GO:0006397">
    <property type="term" value="P:mRNA processing"/>
    <property type="evidence" value="ECO:0007669"/>
    <property type="project" value="UniProtKB-KW"/>
</dbReference>
<evidence type="ECO:0000313" key="2">
    <source>
        <dbReference type="EMBL" id="KAG1817232.1"/>
    </source>
</evidence>
<keyword evidence="1" id="KW-0507">mRNA processing</keyword>
<name>A0A9P7ECA4_9AGAM</name>